<dbReference type="Proteomes" id="UP000789390">
    <property type="component" value="Unassembled WGS sequence"/>
</dbReference>
<accession>A0A8J2SD89</accession>
<evidence type="ECO:0000313" key="2">
    <source>
        <dbReference type="Proteomes" id="UP000789390"/>
    </source>
</evidence>
<name>A0A8J2SD89_9CRUS</name>
<comment type="caution">
    <text evidence="1">The sequence shown here is derived from an EMBL/GenBank/DDBJ whole genome shotgun (WGS) entry which is preliminary data.</text>
</comment>
<dbReference type="EMBL" id="CAKKLH010000338">
    <property type="protein sequence ID" value="CAH0113360.1"/>
    <property type="molecule type" value="Genomic_DNA"/>
</dbReference>
<dbReference type="InterPro" id="IPR021109">
    <property type="entry name" value="Peptidase_aspartic_dom_sf"/>
</dbReference>
<dbReference type="GO" id="GO:0004190">
    <property type="term" value="F:aspartic-type endopeptidase activity"/>
    <property type="evidence" value="ECO:0007669"/>
    <property type="project" value="InterPro"/>
</dbReference>
<evidence type="ECO:0008006" key="3">
    <source>
        <dbReference type="Google" id="ProtNLM"/>
    </source>
</evidence>
<dbReference type="PANTHER" id="PTHR36943">
    <property type="entry name" value="CCHC-TYPE DOMAIN-CONTAINING PROTEIN"/>
    <property type="match status" value="1"/>
</dbReference>
<organism evidence="1 2">
    <name type="scientific">Daphnia galeata</name>
    <dbReference type="NCBI Taxonomy" id="27404"/>
    <lineage>
        <taxon>Eukaryota</taxon>
        <taxon>Metazoa</taxon>
        <taxon>Ecdysozoa</taxon>
        <taxon>Arthropoda</taxon>
        <taxon>Crustacea</taxon>
        <taxon>Branchiopoda</taxon>
        <taxon>Diplostraca</taxon>
        <taxon>Cladocera</taxon>
        <taxon>Anomopoda</taxon>
        <taxon>Daphniidae</taxon>
        <taxon>Daphnia</taxon>
    </lineage>
</organism>
<dbReference type="OrthoDB" id="5850509at2759"/>
<dbReference type="InterPro" id="IPR001969">
    <property type="entry name" value="Aspartic_peptidase_AS"/>
</dbReference>
<protein>
    <recommendedName>
        <fullName evidence="3">Peptidase A2 domain-containing protein</fullName>
    </recommendedName>
</protein>
<dbReference type="PROSITE" id="PS00141">
    <property type="entry name" value="ASP_PROTEASE"/>
    <property type="match status" value="1"/>
</dbReference>
<dbReference type="GO" id="GO:0006508">
    <property type="term" value="P:proteolysis"/>
    <property type="evidence" value="ECO:0007669"/>
    <property type="project" value="InterPro"/>
</dbReference>
<dbReference type="SUPFAM" id="SSF50630">
    <property type="entry name" value="Acid proteases"/>
    <property type="match status" value="1"/>
</dbReference>
<reference evidence="1" key="1">
    <citation type="submission" date="2021-11" db="EMBL/GenBank/DDBJ databases">
        <authorList>
            <person name="Schell T."/>
        </authorList>
    </citation>
    <scope>NUCLEOTIDE SEQUENCE</scope>
    <source>
        <strain evidence="1">M5</strain>
    </source>
</reference>
<sequence>MAFYFLLMMAVHLGDDCIAKLYFDLYHSYVKKIYLIIGRRWIPEWNCINWNKLFNDETLVLRSSVPNNRKVRANAMKYRSIPIILDVILQGIQVEMILDTGATASIIGLGTWVSIGKPQLNQTKRTMSDTSNSSLDLKGEFIAQVKYNGRPFQLILLVSNKFQIKNIIDCDKRETIQVMISGGELRFPREYTTATKI</sequence>
<proteinExistence type="predicted"/>
<dbReference type="PANTHER" id="PTHR36943:SF1">
    <property type="entry name" value="CCHC-TYPE DOMAIN-CONTAINING PROTEIN"/>
    <property type="match status" value="1"/>
</dbReference>
<keyword evidence="2" id="KW-1185">Reference proteome</keyword>
<evidence type="ECO:0000313" key="1">
    <source>
        <dbReference type="EMBL" id="CAH0113360.1"/>
    </source>
</evidence>
<dbReference type="Gene3D" id="2.40.70.10">
    <property type="entry name" value="Acid Proteases"/>
    <property type="match status" value="1"/>
</dbReference>
<dbReference type="AlphaFoldDB" id="A0A8J2SD89"/>
<gene>
    <name evidence="1" type="ORF">DGAL_LOCUS17251</name>
</gene>